<dbReference type="Proteomes" id="UP000708208">
    <property type="component" value="Unassembled WGS sequence"/>
</dbReference>
<keyword evidence="3" id="KW-0732">Signal</keyword>
<dbReference type="AlphaFoldDB" id="A0A8J2P241"/>
<proteinExistence type="inferred from homology"/>
<dbReference type="PANTHER" id="PTHR18952">
    <property type="entry name" value="CARBONIC ANHYDRASE"/>
    <property type="match status" value="1"/>
</dbReference>
<sequence>MKLALLFFCAAFLFITPGKANGPFCYDEDEDCGPKSWGDTCNKGRRQSPVNIEINYDVLNKANKAQLYYSRDYSRSQDFILKNNGHTIQASLRADLTSTSYLQGGQDNLANKRYVFSQLHFHWGSNKDQGTEHTFNDKSYPMEGHFVHYSSEFNSLTEAINSTDPNALAVVGVVYVLSDDDNTAFKPILKALKNLKKSGDQTNGANLNLVKLLPKQERFYTFQYNGSLTTPDCAEVVLWNVIGNGARISKSQLQQFRDVLDAHNKPLENNFRPVQDLNEREIRAYETQVILSKY</sequence>
<name>A0A8J2P241_9HEXA</name>
<evidence type="ECO:0000256" key="1">
    <source>
        <dbReference type="ARBA" id="ARBA00010718"/>
    </source>
</evidence>
<comment type="catalytic activity">
    <reaction evidence="2">
        <text>hydrogencarbonate + H(+) = CO2 + H2O</text>
        <dbReference type="Rhea" id="RHEA:10748"/>
        <dbReference type="ChEBI" id="CHEBI:15377"/>
        <dbReference type="ChEBI" id="CHEBI:15378"/>
        <dbReference type="ChEBI" id="CHEBI:16526"/>
        <dbReference type="ChEBI" id="CHEBI:17544"/>
        <dbReference type="EC" id="4.2.1.1"/>
    </reaction>
</comment>
<reference evidence="5" key="1">
    <citation type="submission" date="2021-06" db="EMBL/GenBank/DDBJ databases">
        <authorList>
            <person name="Hodson N. C."/>
            <person name="Mongue J. A."/>
            <person name="Jaron S. K."/>
        </authorList>
    </citation>
    <scope>NUCLEOTIDE SEQUENCE</scope>
</reference>
<dbReference type="EMBL" id="CAJVCH010092141">
    <property type="protein sequence ID" value="CAG7722731.1"/>
    <property type="molecule type" value="Genomic_DNA"/>
</dbReference>
<organism evidence="5 6">
    <name type="scientific">Allacma fusca</name>
    <dbReference type="NCBI Taxonomy" id="39272"/>
    <lineage>
        <taxon>Eukaryota</taxon>
        <taxon>Metazoa</taxon>
        <taxon>Ecdysozoa</taxon>
        <taxon>Arthropoda</taxon>
        <taxon>Hexapoda</taxon>
        <taxon>Collembola</taxon>
        <taxon>Symphypleona</taxon>
        <taxon>Sminthuridae</taxon>
        <taxon>Allacma</taxon>
    </lineage>
</organism>
<comment type="caution">
    <text evidence="5">The sequence shown here is derived from an EMBL/GenBank/DDBJ whole genome shotgun (WGS) entry which is preliminary data.</text>
</comment>
<dbReference type="InterPro" id="IPR023561">
    <property type="entry name" value="Carbonic_anhydrase_a-class"/>
</dbReference>
<dbReference type="InterPro" id="IPR001148">
    <property type="entry name" value="CA_dom"/>
</dbReference>
<evidence type="ECO:0000256" key="3">
    <source>
        <dbReference type="SAM" id="SignalP"/>
    </source>
</evidence>
<dbReference type="GO" id="GO:0008270">
    <property type="term" value="F:zinc ion binding"/>
    <property type="evidence" value="ECO:0007669"/>
    <property type="project" value="InterPro"/>
</dbReference>
<dbReference type="SMART" id="SM01057">
    <property type="entry name" value="Carb_anhydrase"/>
    <property type="match status" value="1"/>
</dbReference>
<accession>A0A8J2P241</accession>
<evidence type="ECO:0000313" key="6">
    <source>
        <dbReference type="Proteomes" id="UP000708208"/>
    </source>
</evidence>
<dbReference type="OrthoDB" id="429145at2759"/>
<gene>
    <name evidence="5" type="ORF">AFUS01_LOCUS11850</name>
</gene>
<comment type="similarity">
    <text evidence="1">Belongs to the alpha-carbonic anhydrase family.</text>
</comment>
<evidence type="ECO:0000256" key="2">
    <source>
        <dbReference type="ARBA" id="ARBA00048348"/>
    </source>
</evidence>
<evidence type="ECO:0000313" key="5">
    <source>
        <dbReference type="EMBL" id="CAG7722731.1"/>
    </source>
</evidence>
<dbReference type="CDD" id="cd00326">
    <property type="entry name" value="alpha_CA"/>
    <property type="match status" value="1"/>
</dbReference>
<feature type="signal peptide" evidence="3">
    <location>
        <begin position="1"/>
        <end position="20"/>
    </location>
</feature>
<feature type="chain" id="PRO_5035234460" description="Alpha-carbonic anhydrase domain-containing protein" evidence="3">
    <location>
        <begin position="21"/>
        <end position="294"/>
    </location>
</feature>
<dbReference type="GO" id="GO:0004089">
    <property type="term" value="F:carbonate dehydratase activity"/>
    <property type="evidence" value="ECO:0007669"/>
    <property type="project" value="UniProtKB-EC"/>
</dbReference>
<dbReference type="PROSITE" id="PS51144">
    <property type="entry name" value="ALPHA_CA_2"/>
    <property type="match status" value="1"/>
</dbReference>
<protein>
    <recommendedName>
        <fullName evidence="4">Alpha-carbonic anhydrase domain-containing protein</fullName>
    </recommendedName>
</protein>
<keyword evidence="6" id="KW-1185">Reference proteome</keyword>
<feature type="domain" description="Alpha-carbonic anhydrase" evidence="4">
    <location>
        <begin position="22"/>
        <end position="286"/>
    </location>
</feature>
<evidence type="ECO:0000259" key="4">
    <source>
        <dbReference type="PROSITE" id="PS51144"/>
    </source>
</evidence>
<dbReference type="PANTHER" id="PTHR18952:SF265">
    <property type="entry name" value="CARBONIC ANHYDRASE"/>
    <property type="match status" value="1"/>
</dbReference>
<dbReference type="Pfam" id="PF00194">
    <property type="entry name" value="Carb_anhydrase"/>
    <property type="match status" value="1"/>
</dbReference>